<keyword evidence="2" id="KW-0812">Transmembrane</keyword>
<dbReference type="OrthoDB" id="375218at2"/>
<feature type="compositionally biased region" description="Polar residues" evidence="1">
    <location>
        <begin position="651"/>
        <end position="673"/>
    </location>
</feature>
<keyword evidence="2" id="KW-0472">Membrane</keyword>
<feature type="transmembrane region" description="Helical" evidence="2">
    <location>
        <begin position="617"/>
        <end position="638"/>
    </location>
</feature>
<dbReference type="EMBL" id="CP006939">
    <property type="protein sequence ID" value="AHC15696.1"/>
    <property type="molecule type" value="Genomic_DNA"/>
</dbReference>
<organism evidence="3 4">
    <name type="scientific">Salinispira pacifica</name>
    <dbReference type="NCBI Taxonomy" id="1307761"/>
    <lineage>
        <taxon>Bacteria</taxon>
        <taxon>Pseudomonadati</taxon>
        <taxon>Spirochaetota</taxon>
        <taxon>Spirochaetia</taxon>
        <taxon>Spirochaetales</taxon>
        <taxon>Spirochaetaceae</taxon>
        <taxon>Salinispira</taxon>
    </lineage>
</organism>
<keyword evidence="2" id="KW-1133">Transmembrane helix</keyword>
<feature type="compositionally biased region" description="Polar residues" evidence="1">
    <location>
        <begin position="689"/>
        <end position="737"/>
    </location>
</feature>
<proteinExistence type="predicted"/>
<feature type="compositionally biased region" description="Polar residues" evidence="1">
    <location>
        <begin position="557"/>
        <end position="566"/>
    </location>
</feature>
<evidence type="ECO:0000256" key="2">
    <source>
        <dbReference type="SAM" id="Phobius"/>
    </source>
</evidence>
<dbReference type="KEGG" id="slr:L21SP2_2341"/>
<protein>
    <submittedName>
        <fullName evidence="3">Uncharacterized protein</fullName>
    </submittedName>
</protein>
<gene>
    <name evidence="3" type="ORF">L21SP2_2341</name>
</gene>
<dbReference type="STRING" id="1307761.L21SP2_2341"/>
<sequence>MVENQEELNISGNRVYHIDRECYVLYLGKADRKYRPFLRIGTSPYLPSDIRRHISSVLLTDRLTGDYFIEGDCLEKPVSHHMHYVGSHDLVDAVKHFIRNEKIAEHPLKPGDKVETGEGSRVVFYDSGNVRIMLDGHRLFDLLELERSHNHQVHVMNRLQKFTADQGYSSRDFTGRGFIILNDGSPAAFRDGILESLYVHPDSTFALAETLIPPKLLHSFGGSCDRNSLLGICKWQKLNSQPLYFRHKRENDGMEEDFITFMKQAGAEVKHAADNAGPEDEVLQLLLKTGNRDIRSLSLPEQLKGSQFQVSGQSLPLPGEEAWAFGIPAPLLKAVPYEFTDRNSSQTAGADSENLTRSAGELEKIMGAPGRDALARILESDPSKRRKTMESELSPQKLDDPARISLAFRLWNELQNNESRDSHGSDLQFLHDQLVTLHSSVPLPVRGLVSPTESGWKIFFVPASNGNRRTLKSIPEIRAKVKELRESLSDRGGFDKERVRLSQTLAALLKTREVQQVGAPKPNEKPSDQPSESPLSAEDVPENAAAKDTREADEGNALTSASPETSKTADELTRAAVQEGQAPGVSGTNPPPGLFGKSEAAPSSGSKTEKPSGGRRILGFLGIAAALAVVVWLLFLLFQNGGGPTIADSPSGDQTGDQSSTPQTEQTATQPDAEQSAGDSDAAPEDPSEGTQSNGSTGDASAEGTAQDSSEAGENADGNETSTESSDQPADINNRTSPWTIEEVLRVTNLIAYSNGFALLGEPAELGRNPDWIFPGNNLELPDGTPHNVEDGEMLWSIADSFITRIFRDSGKSLAEFREFLDDVTYNSTGDFKNF</sequence>
<keyword evidence="4" id="KW-1185">Reference proteome</keyword>
<feature type="region of interest" description="Disordered" evidence="1">
    <location>
        <begin position="512"/>
        <end position="612"/>
    </location>
</feature>
<evidence type="ECO:0000256" key="1">
    <source>
        <dbReference type="SAM" id="MobiDB-lite"/>
    </source>
</evidence>
<name>V5WKH2_9SPIO</name>
<dbReference type="AlphaFoldDB" id="V5WKH2"/>
<dbReference type="Proteomes" id="UP000018680">
    <property type="component" value="Chromosome"/>
</dbReference>
<evidence type="ECO:0000313" key="4">
    <source>
        <dbReference type="Proteomes" id="UP000018680"/>
    </source>
</evidence>
<feature type="region of interest" description="Disordered" evidence="1">
    <location>
        <begin position="647"/>
        <end position="737"/>
    </location>
</feature>
<reference evidence="3 4" key="1">
    <citation type="journal article" date="2015" name="Stand. Genomic Sci.">
        <title>Complete genome sequence and description of Salinispira pacifica gen. nov., sp. nov., a novel spirochaete isolated form a hypersaline microbial mat.</title>
        <authorList>
            <person name="Ben Hania W."/>
            <person name="Joseph M."/>
            <person name="Schumann P."/>
            <person name="Bunk B."/>
            <person name="Fiebig A."/>
            <person name="Sproer C."/>
            <person name="Klenk H.P."/>
            <person name="Fardeau M.L."/>
            <person name="Spring S."/>
        </authorList>
    </citation>
    <scope>NUCLEOTIDE SEQUENCE [LARGE SCALE GENOMIC DNA]</scope>
    <source>
        <strain evidence="3 4">L21-RPul-D2</strain>
    </source>
</reference>
<accession>V5WKH2</accession>
<dbReference type="HOGENOM" id="CLU_363658_0_0_12"/>
<evidence type="ECO:0000313" key="3">
    <source>
        <dbReference type="EMBL" id="AHC15696.1"/>
    </source>
</evidence>
<dbReference type="RefSeq" id="WP_024268600.1">
    <property type="nucleotide sequence ID" value="NC_023035.1"/>
</dbReference>